<comment type="caution">
    <text evidence="1">The sequence shown here is derived from an EMBL/GenBank/DDBJ whole genome shotgun (WGS) entry which is preliminary data.</text>
</comment>
<sequence length="125" mass="14476">MQAMQCKTCQINDIKVLNFRRILMRSEASIQYVHSQSRESFTFDKESYEESKEFTEKYVPGTEDNVKFTRITLDAAISIRSVIELHMDYGFIRYGSDGNTFILGTANNRKQNPHGPQKCRGHIAF</sequence>
<accession>A0AAW2ZDY7</accession>
<reference evidence="1 2" key="1">
    <citation type="submission" date="2024-03" db="EMBL/GenBank/DDBJ databases">
        <title>The Acrasis kona genome and developmental transcriptomes reveal deep origins of eukaryotic multicellular pathways.</title>
        <authorList>
            <person name="Sheikh S."/>
            <person name="Fu C.-J."/>
            <person name="Brown M.W."/>
            <person name="Baldauf S.L."/>
        </authorList>
    </citation>
    <scope>NUCLEOTIDE SEQUENCE [LARGE SCALE GENOMIC DNA]</scope>
    <source>
        <strain evidence="1 2">ATCC MYA-3509</strain>
    </source>
</reference>
<proteinExistence type="predicted"/>
<name>A0AAW2ZDY7_9EUKA</name>
<evidence type="ECO:0000313" key="2">
    <source>
        <dbReference type="Proteomes" id="UP001431209"/>
    </source>
</evidence>
<dbReference type="Proteomes" id="UP001431209">
    <property type="component" value="Unassembled WGS sequence"/>
</dbReference>
<keyword evidence="2" id="KW-1185">Reference proteome</keyword>
<dbReference type="AlphaFoldDB" id="A0AAW2ZDY7"/>
<gene>
    <name evidence="1" type="ORF">AKO1_000724</name>
</gene>
<dbReference type="EMBL" id="JAOPGA020001360">
    <property type="protein sequence ID" value="KAL0487655.1"/>
    <property type="molecule type" value="Genomic_DNA"/>
</dbReference>
<evidence type="ECO:0000313" key="1">
    <source>
        <dbReference type="EMBL" id="KAL0487655.1"/>
    </source>
</evidence>
<protein>
    <submittedName>
        <fullName evidence="1">Uncharacterized protein</fullName>
    </submittedName>
</protein>
<organism evidence="1 2">
    <name type="scientific">Acrasis kona</name>
    <dbReference type="NCBI Taxonomy" id="1008807"/>
    <lineage>
        <taxon>Eukaryota</taxon>
        <taxon>Discoba</taxon>
        <taxon>Heterolobosea</taxon>
        <taxon>Tetramitia</taxon>
        <taxon>Eutetramitia</taxon>
        <taxon>Acrasidae</taxon>
        <taxon>Acrasis</taxon>
    </lineage>
</organism>